<evidence type="ECO:0000256" key="4">
    <source>
        <dbReference type="ARBA" id="ARBA00022679"/>
    </source>
</evidence>
<comment type="subcellular location">
    <subcellularLocation>
        <location evidence="1">Cell membrane</location>
    </subcellularLocation>
</comment>
<protein>
    <recommendedName>
        <fullName evidence="9">4,4'-diaponeurosporenoate glycosyltransferase</fullName>
    </recommendedName>
</protein>
<dbReference type="Proteomes" id="UP001500432">
    <property type="component" value="Unassembled WGS sequence"/>
</dbReference>
<evidence type="ECO:0000256" key="8">
    <source>
        <dbReference type="ARBA" id="ARBA00038120"/>
    </source>
</evidence>
<dbReference type="InterPro" id="IPR001173">
    <property type="entry name" value="Glyco_trans_2-like"/>
</dbReference>
<evidence type="ECO:0000313" key="11">
    <source>
        <dbReference type="EMBL" id="GAA2197754.1"/>
    </source>
</evidence>
<evidence type="ECO:0000256" key="9">
    <source>
        <dbReference type="ARBA" id="ARBA00040345"/>
    </source>
</evidence>
<gene>
    <name evidence="11" type="ORF">GCM10009849_07870</name>
</gene>
<dbReference type="PANTHER" id="PTHR43646">
    <property type="entry name" value="GLYCOSYLTRANSFERASE"/>
    <property type="match status" value="1"/>
</dbReference>
<keyword evidence="2" id="KW-1003">Cell membrane</keyword>
<name>A0ABN3BMJ5_9MICC</name>
<evidence type="ECO:0000313" key="12">
    <source>
        <dbReference type="Proteomes" id="UP001500432"/>
    </source>
</evidence>
<dbReference type="PANTHER" id="PTHR43646:SF2">
    <property type="entry name" value="GLYCOSYLTRANSFERASE 2-LIKE DOMAIN-CONTAINING PROTEIN"/>
    <property type="match status" value="1"/>
</dbReference>
<keyword evidence="5" id="KW-0472">Membrane</keyword>
<comment type="function">
    <text evidence="6">Catalyzes the glycosylation of 4,4'-diaponeurosporenoate, i.e. the esterification of glucose at the C1'' position with the carboxyl group of 4,4'-diaponeurosporenic acid, to form glycosyl-4,4'-diaponeurosporenoate. This is a step in the biosynthesis of staphyloxanthin, an orange pigment present in most staphylococci strains.</text>
</comment>
<comment type="pathway">
    <text evidence="7">Carotenoid biosynthesis; staphyloxanthin biosynthesis; staphyloxanthin from farnesyl diphosphate: step 4/5.</text>
</comment>
<evidence type="ECO:0000256" key="1">
    <source>
        <dbReference type="ARBA" id="ARBA00004236"/>
    </source>
</evidence>
<comment type="caution">
    <text evidence="11">The sequence shown here is derived from an EMBL/GenBank/DDBJ whole genome shotgun (WGS) entry which is preliminary data.</text>
</comment>
<evidence type="ECO:0000259" key="10">
    <source>
        <dbReference type="Pfam" id="PF00535"/>
    </source>
</evidence>
<feature type="domain" description="Glycosyltransferase 2-like" evidence="10">
    <location>
        <begin position="12"/>
        <end position="148"/>
    </location>
</feature>
<evidence type="ECO:0000256" key="3">
    <source>
        <dbReference type="ARBA" id="ARBA00022676"/>
    </source>
</evidence>
<keyword evidence="12" id="KW-1185">Reference proteome</keyword>
<dbReference type="InterPro" id="IPR029044">
    <property type="entry name" value="Nucleotide-diphossugar_trans"/>
</dbReference>
<dbReference type="EMBL" id="BAAAQW010000003">
    <property type="protein sequence ID" value="GAA2197754.1"/>
    <property type="molecule type" value="Genomic_DNA"/>
</dbReference>
<evidence type="ECO:0000256" key="2">
    <source>
        <dbReference type="ARBA" id="ARBA00022475"/>
    </source>
</evidence>
<evidence type="ECO:0000256" key="6">
    <source>
        <dbReference type="ARBA" id="ARBA00037281"/>
    </source>
</evidence>
<evidence type="ECO:0000256" key="5">
    <source>
        <dbReference type="ARBA" id="ARBA00023136"/>
    </source>
</evidence>
<dbReference type="RefSeq" id="WP_344298385.1">
    <property type="nucleotide sequence ID" value="NZ_BAAAQW010000003.1"/>
</dbReference>
<proteinExistence type="inferred from homology"/>
<dbReference type="SUPFAM" id="SSF53448">
    <property type="entry name" value="Nucleotide-diphospho-sugar transferases"/>
    <property type="match status" value="1"/>
</dbReference>
<dbReference type="Gene3D" id="3.90.550.10">
    <property type="entry name" value="Spore Coat Polysaccharide Biosynthesis Protein SpsA, Chain A"/>
    <property type="match status" value="1"/>
</dbReference>
<keyword evidence="4" id="KW-0808">Transferase</keyword>
<reference evidence="11 12" key="1">
    <citation type="journal article" date="2019" name="Int. J. Syst. Evol. Microbiol.">
        <title>The Global Catalogue of Microorganisms (GCM) 10K type strain sequencing project: providing services to taxonomists for standard genome sequencing and annotation.</title>
        <authorList>
            <consortium name="The Broad Institute Genomics Platform"/>
            <consortium name="The Broad Institute Genome Sequencing Center for Infectious Disease"/>
            <person name="Wu L."/>
            <person name="Ma J."/>
        </authorList>
    </citation>
    <scope>NUCLEOTIDE SEQUENCE [LARGE SCALE GENOMIC DNA]</scope>
    <source>
        <strain evidence="11 12">JCM 16034</strain>
    </source>
</reference>
<organism evidence="11 12">
    <name type="scientific">Sinomonas flava</name>
    <dbReference type="NCBI Taxonomy" id="496857"/>
    <lineage>
        <taxon>Bacteria</taxon>
        <taxon>Bacillati</taxon>
        <taxon>Actinomycetota</taxon>
        <taxon>Actinomycetes</taxon>
        <taxon>Micrococcales</taxon>
        <taxon>Micrococcaceae</taxon>
        <taxon>Sinomonas</taxon>
    </lineage>
</organism>
<accession>A0ABN3BMJ5</accession>
<sequence length="235" mass="24393">MKRAQPIAEVAVVVPAKDEEELLPRCLSSVHAAVAALAVACPQVRASVTVVLDGCRDGSAAVVAGWPSTHAVKADAGNAGGARDIGVRRALAAARVSPDQMWVATTDADSRVPPDWLLQHLALAEQGVSLVIGTVEPDGADLGAARLRAWFDTHRLGDGHRHVFGANLGVRADVYDALGGFPGQDSGEDVALVQAAKAHGVRWRATDACRVLTSGRLHGRARGGFADYLAAALPP</sequence>
<keyword evidence="3" id="KW-0328">Glycosyltransferase</keyword>
<dbReference type="Pfam" id="PF00535">
    <property type="entry name" value="Glycos_transf_2"/>
    <property type="match status" value="1"/>
</dbReference>
<comment type="similarity">
    <text evidence="8">Belongs to the glycosyltransferase 2 family. CrtQ subfamily.</text>
</comment>
<evidence type="ECO:0000256" key="7">
    <source>
        <dbReference type="ARBA" id="ARBA00037904"/>
    </source>
</evidence>